<evidence type="ECO:0000313" key="2">
    <source>
        <dbReference type="EMBL" id="GMA89219.1"/>
    </source>
</evidence>
<name>A0ABQ6JMS3_9ACTN</name>
<dbReference type="Proteomes" id="UP001157017">
    <property type="component" value="Unassembled WGS sequence"/>
</dbReference>
<dbReference type="EMBL" id="BSUZ01000001">
    <property type="protein sequence ID" value="GMA89219.1"/>
    <property type="molecule type" value="Genomic_DNA"/>
</dbReference>
<proteinExistence type="predicted"/>
<dbReference type="InterPro" id="IPR035516">
    <property type="entry name" value="Gyrase/topoIV_suA_C"/>
</dbReference>
<protein>
    <submittedName>
        <fullName evidence="2">Uncharacterized protein</fullName>
    </submittedName>
</protein>
<accession>A0ABQ6JMS3</accession>
<evidence type="ECO:0000256" key="1">
    <source>
        <dbReference type="SAM" id="MobiDB-lite"/>
    </source>
</evidence>
<dbReference type="Gene3D" id="2.120.10.90">
    <property type="entry name" value="DNA gyrase/topoisomerase IV, subunit A, C-terminal"/>
    <property type="match status" value="1"/>
</dbReference>
<sequence>MAGVRLGAGDRAIWFGAVDPAAGDPVVVTVAGASSALPGTEAGSVKVTPFSEYPAKGRGTGGVRCHRFVRGEDVLLLGWAGPTPARASSGSGVPVDLPAVDGRRDGSGTPVAAPISAVAGPAGQR</sequence>
<evidence type="ECO:0000313" key="3">
    <source>
        <dbReference type="Proteomes" id="UP001157017"/>
    </source>
</evidence>
<dbReference type="SUPFAM" id="SSF101904">
    <property type="entry name" value="GyrA/ParC C-terminal domain-like"/>
    <property type="match status" value="1"/>
</dbReference>
<organism evidence="2 3">
    <name type="scientific">Angustibacter aerolatus</name>
    <dbReference type="NCBI Taxonomy" id="1162965"/>
    <lineage>
        <taxon>Bacteria</taxon>
        <taxon>Bacillati</taxon>
        <taxon>Actinomycetota</taxon>
        <taxon>Actinomycetes</taxon>
        <taxon>Kineosporiales</taxon>
        <taxon>Kineosporiaceae</taxon>
    </lineage>
</organism>
<keyword evidence="3" id="KW-1185">Reference proteome</keyword>
<gene>
    <name evidence="2" type="ORF">GCM10025868_44690</name>
</gene>
<feature type="region of interest" description="Disordered" evidence="1">
    <location>
        <begin position="84"/>
        <end position="125"/>
    </location>
</feature>
<comment type="caution">
    <text evidence="2">The sequence shown here is derived from an EMBL/GenBank/DDBJ whole genome shotgun (WGS) entry which is preliminary data.</text>
</comment>
<reference evidence="3" key="1">
    <citation type="journal article" date="2019" name="Int. J. Syst. Evol. Microbiol.">
        <title>The Global Catalogue of Microorganisms (GCM) 10K type strain sequencing project: providing services to taxonomists for standard genome sequencing and annotation.</title>
        <authorList>
            <consortium name="The Broad Institute Genomics Platform"/>
            <consortium name="The Broad Institute Genome Sequencing Center for Infectious Disease"/>
            <person name="Wu L."/>
            <person name="Ma J."/>
        </authorList>
    </citation>
    <scope>NUCLEOTIDE SEQUENCE [LARGE SCALE GENOMIC DNA]</scope>
    <source>
        <strain evidence="3">NBRC 108730</strain>
    </source>
</reference>